<keyword evidence="1" id="KW-1133">Transmembrane helix</keyword>
<gene>
    <name evidence="2" type="ORF">GCM10007876_41560</name>
</gene>
<comment type="caution">
    <text evidence="2">The sequence shown here is derived from an EMBL/GenBank/DDBJ whole genome shotgun (WGS) entry which is preliminary data.</text>
</comment>
<dbReference type="Pfam" id="PF07963">
    <property type="entry name" value="N_methyl"/>
    <property type="match status" value="1"/>
</dbReference>
<proteinExistence type="predicted"/>
<evidence type="ECO:0008006" key="4">
    <source>
        <dbReference type="Google" id="ProtNLM"/>
    </source>
</evidence>
<evidence type="ECO:0000313" key="2">
    <source>
        <dbReference type="EMBL" id="GLQ33676.1"/>
    </source>
</evidence>
<dbReference type="EMBL" id="BSNM01000027">
    <property type="protein sequence ID" value="GLQ33676.1"/>
    <property type="molecule type" value="Genomic_DNA"/>
</dbReference>
<feature type="transmembrane region" description="Helical" evidence="1">
    <location>
        <begin position="6"/>
        <end position="30"/>
    </location>
</feature>
<dbReference type="Proteomes" id="UP001161389">
    <property type="component" value="Unassembled WGS sequence"/>
</dbReference>
<dbReference type="RefSeq" id="WP_284384214.1">
    <property type="nucleotide sequence ID" value="NZ_BSNM01000027.1"/>
</dbReference>
<dbReference type="NCBIfam" id="TIGR02532">
    <property type="entry name" value="IV_pilin_GFxxxE"/>
    <property type="match status" value="1"/>
</dbReference>
<evidence type="ECO:0000256" key="1">
    <source>
        <dbReference type="SAM" id="Phobius"/>
    </source>
</evidence>
<keyword evidence="1" id="KW-0472">Membrane</keyword>
<accession>A0AA37SE52</accession>
<keyword evidence="3" id="KW-1185">Reference proteome</keyword>
<keyword evidence="1" id="KW-0812">Transmembrane</keyword>
<evidence type="ECO:0000313" key="3">
    <source>
        <dbReference type="Proteomes" id="UP001161389"/>
    </source>
</evidence>
<dbReference type="PROSITE" id="PS00409">
    <property type="entry name" value="PROKAR_NTER_METHYL"/>
    <property type="match status" value="1"/>
</dbReference>
<dbReference type="AlphaFoldDB" id="A0AA37SE52"/>
<dbReference type="PROSITE" id="PS51257">
    <property type="entry name" value="PROKAR_LIPOPROTEIN"/>
    <property type="match status" value="1"/>
</dbReference>
<reference evidence="2" key="2">
    <citation type="submission" date="2023-01" db="EMBL/GenBank/DDBJ databases">
        <title>Draft genome sequence of Litoribrevibacter albus strain NBRC 110071.</title>
        <authorList>
            <person name="Sun Q."/>
            <person name="Mori K."/>
        </authorList>
    </citation>
    <scope>NUCLEOTIDE SEQUENCE</scope>
    <source>
        <strain evidence="2">NBRC 110071</strain>
    </source>
</reference>
<dbReference type="InterPro" id="IPR012902">
    <property type="entry name" value="N_methyl_site"/>
</dbReference>
<name>A0AA37SE52_9GAMM</name>
<protein>
    <recommendedName>
        <fullName evidence="4">Prepilin-type N-terminal cleavage/methylation domain-containing protein</fullName>
    </recommendedName>
</protein>
<reference evidence="2" key="1">
    <citation type="journal article" date="2014" name="Int. J. Syst. Evol. Microbiol.">
        <title>Complete genome sequence of Corynebacterium casei LMG S-19264T (=DSM 44701T), isolated from a smear-ripened cheese.</title>
        <authorList>
            <consortium name="US DOE Joint Genome Institute (JGI-PGF)"/>
            <person name="Walter F."/>
            <person name="Albersmeier A."/>
            <person name="Kalinowski J."/>
            <person name="Ruckert C."/>
        </authorList>
    </citation>
    <scope>NUCLEOTIDE SEQUENCE</scope>
    <source>
        <strain evidence="2">NBRC 110071</strain>
    </source>
</reference>
<sequence>MKRSGFSLIEIMIVLLLSSLLSLACVEWFVSIARFYRSQALQIENQEVGHFSLTYLSKYFVRAGAGLNQSEPSVQFSDGSVFIRYNQVLPDIGVLKNCLGNSSRSSVIEDAFVVQDYIYGGNELKCISSGRGDWLTEGIEHLDYQVAVDQGAFEEGRFLLGQYDGVPDAYVSAGEFDANSMKALAIRVSVMTYRPDQVNKVHVDYWKMESRDNAITEKFTTLVILPNS</sequence>
<organism evidence="2 3">
    <name type="scientific">Litoribrevibacter albus</name>
    <dbReference type="NCBI Taxonomy" id="1473156"/>
    <lineage>
        <taxon>Bacteria</taxon>
        <taxon>Pseudomonadati</taxon>
        <taxon>Pseudomonadota</taxon>
        <taxon>Gammaproteobacteria</taxon>
        <taxon>Oceanospirillales</taxon>
        <taxon>Oceanospirillaceae</taxon>
        <taxon>Litoribrevibacter</taxon>
    </lineage>
</organism>